<proteinExistence type="predicted"/>
<evidence type="ECO:0000313" key="2">
    <source>
        <dbReference type="EMBL" id="RLK57961.1"/>
    </source>
</evidence>
<dbReference type="AlphaFoldDB" id="A0A421B103"/>
<evidence type="ECO:0000313" key="3">
    <source>
        <dbReference type="Proteomes" id="UP000282454"/>
    </source>
</evidence>
<comment type="caution">
    <text evidence="2">The sequence shown here is derived from an EMBL/GenBank/DDBJ whole genome shotgun (WGS) entry which is preliminary data.</text>
</comment>
<dbReference type="GO" id="GO:0008168">
    <property type="term" value="F:methyltransferase activity"/>
    <property type="evidence" value="ECO:0007669"/>
    <property type="project" value="UniProtKB-KW"/>
</dbReference>
<dbReference type="OrthoDB" id="3469983at2"/>
<dbReference type="Proteomes" id="UP000282454">
    <property type="component" value="Unassembled WGS sequence"/>
</dbReference>
<keyword evidence="2" id="KW-0489">Methyltransferase</keyword>
<dbReference type="InterPro" id="IPR029063">
    <property type="entry name" value="SAM-dependent_MTases_sf"/>
</dbReference>
<dbReference type="PANTHER" id="PTHR43861:SF3">
    <property type="entry name" value="PUTATIVE (AFU_ORTHOLOGUE AFUA_2G14390)-RELATED"/>
    <property type="match status" value="1"/>
</dbReference>
<organism evidence="2 3">
    <name type="scientific">Actinokineospora cianjurensis</name>
    <dbReference type="NCBI Taxonomy" id="585224"/>
    <lineage>
        <taxon>Bacteria</taxon>
        <taxon>Bacillati</taxon>
        <taxon>Actinomycetota</taxon>
        <taxon>Actinomycetes</taxon>
        <taxon>Pseudonocardiales</taxon>
        <taxon>Pseudonocardiaceae</taxon>
        <taxon>Actinokineospora</taxon>
    </lineage>
</organism>
<dbReference type="CDD" id="cd02440">
    <property type="entry name" value="AdoMet_MTases"/>
    <property type="match status" value="1"/>
</dbReference>
<keyword evidence="1 2" id="KW-0808">Transferase</keyword>
<gene>
    <name evidence="2" type="ORF">CLV68_4052</name>
</gene>
<evidence type="ECO:0000256" key="1">
    <source>
        <dbReference type="ARBA" id="ARBA00022679"/>
    </source>
</evidence>
<dbReference type="EMBL" id="RCDD01000003">
    <property type="protein sequence ID" value="RLK57961.1"/>
    <property type="molecule type" value="Genomic_DNA"/>
</dbReference>
<dbReference type="Pfam" id="PF13489">
    <property type="entry name" value="Methyltransf_23"/>
    <property type="match status" value="1"/>
</dbReference>
<reference evidence="2 3" key="1">
    <citation type="submission" date="2018-10" db="EMBL/GenBank/DDBJ databases">
        <title>Genomic Encyclopedia of Archaeal and Bacterial Type Strains, Phase II (KMG-II): from individual species to whole genera.</title>
        <authorList>
            <person name="Goeker M."/>
        </authorList>
    </citation>
    <scope>NUCLEOTIDE SEQUENCE [LARGE SCALE GENOMIC DNA]</scope>
    <source>
        <strain evidence="2 3">DSM 45657</strain>
    </source>
</reference>
<dbReference type="Gene3D" id="3.40.50.150">
    <property type="entry name" value="Vaccinia Virus protein VP39"/>
    <property type="match status" value="1"/>
</dbReference>
<dbReference type="GO" id="GO:0032259">
    <property type="term" value="P:methylation"/>
    <property type="evidence" value="ECO:0007669"/>
    <property type="project" value="UniProtKB-KW"/>
</dbReference>
<accession>A0A421B103</accession>
<sequence length="262" mass="28777">MTSYVFDNADARAQARFDVLAAFDPASHFALTTAGLAPGWTCWEIGGGDGRVGHWMSDQVGPGGSVLVTDIDPRHIPTSDRPNLTVHQHDVVNDPLPAATFDLIHARLVLIHLPQRLAVLDRLITALKPGGRLVLEEFDLQHPLLPHTTTPEHRTTFTAVHAPLLHLYTTRDVSPTWARSLPELLIAKGLTNPQTHTTTHLLHGGTPQTTLHRVNTEQLTHPLIATGVTPKSLDAFYTLLDTPDFTIWSYPLVSALGTRPTW</sequence>
<dbReference type="PANTHER" id="PTHR43861">
    <property type="entry name" value="TRANS-ACONITATE 2-METHYLTRANSFERASE-RELATED"/>
    <property type="match status" value="1"/>
</dbReference>
<dbReference type="SUPFAM" id="SSF53335">
    <property type="entry name" value="S-adenosyl-L-methionine-dependent methyltransferases"/>
    <property type="match status" value="1"/>
</dbReference>
<protein>
    <submittedName>
        <fullName evidence="2">Methyltransferase family protein</fullName>
    </submittedName>
</protein>
<dbReference type="RefSeq" id="WP_121392455.1">
    <property type="nucleotide sequence ID" value="NZ_RCDD01000003.1"/>
</dbReference>
<name>A0A421B103_9PSEU</name>
<keyword evidence="3" id="KW-1185">Reference proteome</keyword>